<dbReference type="SMART" id="SM00822">
    <property type="entry name" value="PKS_KR"/>
    <property type="match status" value="1"/>
</dbReference>
<dbReference type="InterPro" id="IPR036291">
    <property type="entry name" value="NAD(P)-bd_dom_sf"/>
</dbReference>
<evidence type="ECO:0000259" key="4">
    <source>
        <dbReference type="SMART" id="SM00822"/>
    </source>
</evidence>
<dbReference type="Pfam" id="PF00106">
    <property type="entry name" value="adh_short"/>
    <property type="match status" value="1"/>
</dbReference>
<dbReference type="PRINTS" id="PR00081">
    <property type="entry name" value="GDHRDH"/>
</dbReference>
<dbReference type="GO" id="GO:0016491">
    <property type="term" value="F:oxidoreductase activity"/>
    <property type="evidence" value="ECO:0007669"/>
    <property type="project" value="UniProtKB-KW"/>
</dbReference>
<evidence type="ECO:0000256" key="2">
    <source>
        <dbReference type="ARBA" id="ARBA00023002"/>
    </source>
</evidence>
<dbReference type="OrthoDB" id="10157at2157"/>
<dbReference type="InterPro" id="IPR002347">
    <property type="entry name" value="SDR_fam"/>
</dbReference>
<organism evidence="5 6">
    <name type="scientific">Halobaculum gomorrense</name>
    <dbReference type="NCBI Taxonomy" id="43928"/>
    <lineage>
        <taxon>Archaea</taxon>
        <taxon>Methanobacteriati</taxon>
        <taxon>Methanobacteriota</taxon>
        <taxon>Stenosarchaea group</taxon>
        <taxon>Halobacteria</taxon>
        <taxon>Halobacteriales</taxon>
        <taxon>Haloferacaceae</taxon>
        <taxon>Halobaculum</taxon>
    </lineage>
</organism>
<evidence type="ECO:0000313" key="6">
    <source>
        <dbReference type="Proteomes" id="UP000184357"/>
    </source>
</evidence>
<gene>
    <name evidence="5" type="ORF">SAMN05443636_1994</name>
</gene>
<dbReference type="Gene3D" id="3.40.50.720">
    <property type="entry name" value="NAD(P)-binding Rossmann-like Domain"/>
    <property type="match status" value="1"/>
</dbReference>
<dbReference type="InterPro" id="IPR057326">
    <property type="entry name" value="KR_dom"/>
</dbReference>
<evidence type="ECO:0000313" key="5">
    <source>
        <dbReference type="EMBL" id="SHH15992.1"/>
    </source>
</evidence>
<evidence type="ECO:0000256" key="3">
    <source>
        <dbReference type="RuleBase" id="RU000363"/>
    </source>
</evidence>
<sequence length="274" mass="29662">MTRTVLITGCSSGIGRASAKAFLEEEWTVYATARNPADIQTLGDHDDCRIATLDVTDAEDIERVVDRMLDEEGRIDALVNNAGYGQMGPVEDVPTDAVRDQFEVNVYGPHRLIREVLPAMRRREDGAIVNVSSAAGRVSFPGGGVYCGSKYALEAMSDALRNEVREYGITVSLIEPGPVETSFEDRVESEIEGIERSGAYESFYELFEDYDAIGGGGFAAVEPERVAEDIVDAASSTKPPARYPVGPLATVAEVGRLVPTRIADSLWSFASKLS</sequence>
<dbReference type="EMBL" id="FQWV01000004">
    <property type="protein sequence ID" value="SHH15992.1"/>
    <property type="molecule type" value="Genomic_DNA"/>
</dbReference>
<dbReference type="Proteomes" id="UP000184357">
    <property type="component" value="Unassembled WGS sequence"/>
</dbReference>
<dbReference type="PANTHER" id="PTHR44169:SF6">
    <property type="entry name" value="NADPH-DEPENDENT 1-ACYLDIHYDROXYACETONE PHOSPHATE REDUCTASE"/>
    <property type="match status" value="1"/>
</dbReference>
<comment type="similarity">
    <text evidence="1 3">Belongs to the short-chain dehydrogenases/reductases (SDR) family.</text>
</comment>
<protein>
    <submittedName>
        <fullName evidence="5">Short-chain dehydrogenase</fullName>
    </submittedName>
</protein>
<dbReference type="PANTHER" id="PTHR44169">
    <property type="entry name" value="NADPH-DEPENDENT 1-ACYLDIHYDROXYACETONE PHOSPHATE REDUCTASE"/>
    <property type="match status" value="1"/>
</dbReference>
<keyword evidence="2" id="KW-0560">Oxidoreductase</keyword>
<dbReference type="PRINTS" id="PR00080">
    <property type="entry name" value="SDRFAMILY"/>
</dbReference>
<accession>A0A1M5QPF3</accession>
<dbReference type="RefSeq" id="WP_073309048.1">
    <property type="nucleotide sequence ID" value="NZ_FQWV01000004.1"/>
</dbReference>
<dbReference type="STRING" id="43928.SAMN05443636_1994"/>
<reference evidence="5 6" key="1">
    <citation type="submission" date="2016-11" db="EMBL/GenBank/DDBJ databases">
        <authorList>
            <person name="Jaros S."/>
            <person name="Januszkiewicz K."/>
            <person name="Wedrychowicz H."/>
        </authorList>
    </citation>
    <scope>NUCLEOTIDE SEQUENCE [LARGE SCALE GENOMIC DNA]</scope>
    <source>
        <strain evidence="5 6">DSM 9297</strain>
    </source>
</reference>
<feature type="domain" description="Ketoreductase" evidence="4">
    <location>
        <begin position="3"/>
        <end position="177"/>
    </location>
</feature>
<dbReference type="SUPFAM" id="SSF51735">
    <property type="entry name" value="NAD(P)-binding Rossmann-fold domains"/>
    <property type="match status" value="1"/>
</dbReference>
<name>A0A1M5QPF3_9EURY</name>
<keyword evidence="6" id="KW-1185">Reference proteome</keyword>
<dbReference type="AlphaFoldDB" id="A0A1M5QPF3"/>
<dbReference type="InterPro" id="IPR020904">
    <property type="entry name" value="Sc_DH/Rdtase_CS"/>
</dbReference>
<evidence type="ECO:0000256" key="1">
    <source>
        <dbReference type="ARBA" id="ARBA00006484"/>
    </source>
</evidence>
<dbReference type="CDD" id="cd05374">
    <property type="entry name" value="17beta-HSD-like_SDR_c"/>
    <property type="match status" value="1"/>
</dbReference>
<proteinExistence type="inferred from homology"/>
<dbReference type="PROSITE" id="PS00061">
    <property type="entry name" value="ADH_SHORT"/>
    <property type="match status" value="1"/>
</dbReference>